<proteinExistence type="predicted"/>
<dbReference type="GO" id="GO:0004867">
    <property type="term" value="F:serine-type endopeptidase inhibitor activity"/>
    <property type="evidence" value="ECO:0007669"/>
    <property type="project" value="TreeGrafter"/>
</dbReference>
<dbReference type="GO" id="GO:0042730">
    <property type="term" value="P:fibrinolysis"/>
    <property type="evidence" value="ECO:0007669"/>
    <property type="project" value="UniProtKB-KW"/>
</dbReference>
<name>A0A667H539_LYNCA</name>
<evidence type="ECO:0000256" key="11">
    <source>
        <dbReference type="ARBA" id="ARBA00023180"/>
    </source>
</evidence>
<evidence type="ECO:0000256" key="2">
    <source>
        <dbReference type="ARBA" id="ARBA00022525"/>
    </source>
</evidence>
<keyword evidence="5" id="KW-0732">Signal</keyword>
<evidence type="ECO:0000256" key="15">
    <source>
        <dbReference type="SAM" id="MobiDB-lite"/>
    </source>
</evidence>
<evidence type="ECO:0000256" key="12">
    <source>
        <dbReference type="ARBA" id="ARBA00023281"/>
    </source>
</evidence>
<dbReference type="Pfam" id="PF00031">
    <property type="entry name" value="Cystatin"/>
    <property type="match status" value="1"/>
</dbReference>
<protein>
    <recommendedName>
        <fullName evidence="13">Histidine-rich glycoprotein</fullName>
    </recommendedName>
    <alternativeName>
        <fullName evidence="14">Histidine-proline-rich glycoprotein</fullName>
    </alternativeName>
</protein>
<evidence type="ECO:0000313" key="17">
    <source>
        <dbReference type="Ensembl" id="ENSLCNP00005015563.1"/>
    </source>
</evidence>
<feature type="domain" description="Cystatin" evidence="16">
    <location>
        <begin position="44"/>
        <end position="157"/>
    </location>
</feature>
<evidence type="ECO:0000256" key="14">
    <source>
        <dbReference type="ARBA" id="ARBA00041330"/>
    </source>
</evidence>
<gene>
    <name evidence="17" type="primary">HRG</name>
</gene>
<evidence type="ECO:0000256" key="4">
    <source>
        <dbReference type="ARBA" id="ARBA00022696"/>
    </source>
</evidence>
<keyword evidence="7" id="KW-0862">Zinc</keyword>
<keyword evidence="10" id="KW-1015">Disulfide bond</keyword>
<dbReference type="Gene3D" id="3.10.450.10">
    <property type="match status" value="2"/>
</dbReference>
<evidence type="ECO:0000256" key="8">
    <source>
        <dbReference type="ARBA" id="ARBA00023008"/>
    </source>
</evidence>
<keyword evidence="18" id="KW-1185">Reference proteome</keyword>
<reference evidence="17" key="1">
    <citation type="submission" date="2025-08" db="UniProtKB">
        <authorList>
            <consortium name="Ensembl"/>
        </authorList>
    </citation>
    <scope>IDENTIFICATION</scope>
</reference>
<dbReference type="GeneID" id="115523737"/>
<dbReference type="CTD" id="3273"/>
<dbReference type="InterPro" id="IPR050735">
    <property type="entry name" value="Kininogen_Fetuin_HRG"/>
</dbReference>
<evidence type="ECO:0000256" key="13">
    <source>
        <dbReference type="ARBA" id="ARBA00039613"/>
    </source>
</evidence>
<dbReference type="PANTHER" id="PTHR13814:SF3">
    <property type="entry name" value="HISTIDINE-RICH GLYCOPROTEIN"/>
    <property type="match status" value="1"/>
</dbReference>
<dbReference type="GO" id="GO:0072562">
    <property type="term" value="C:blood microparticle"/>
    <property type="evidence" value="ECO:0007669"/>
    <property type="project" value="TreeGrafter"/>
</dbReference>
<keyword evidence="4" id="KW-0356">Hemostasis</keyword>
<sequence length="590" mass="67177">MCVYLQKVCIKFSAGTYCSKGWFPHFNKMRAFTATLLLIPFFTLQNSCALRPTDCDATEPLARKVLDLINKGRWKGYLFQLLRVADAHLDKVESAAVYYLVLDVKESDCPVLSRKHWDDCDPALSKRVSEIVIGQCKVIATYLNESQDLRLNDFNCTTSSVSSALANTKDSPVLFDFFEDTQPYRDQANKALEKYKRENGDFAFFRVDRVERVARARGGERTNYYVDFSVRNCSSSRHFPRHYNAFGFCRADLSYDVGVSDLETPNDIAINCEVFNLENGRNISGIQQHFGHPLHPGGHEHSLAGKPPFKPDEFRDHHHPHKPHELGCLPPLEDKSQTDRPPFQAEAPQVSPVPELKCHHPHFGTNRTHGHPHNHSSSKHHPHGPPPHGHHPHGHHPHGPPPHGHHPHGHHPHGPPPHGHHPHRHHPHGHHPHGHPPHGHHPHRHHPHGHHPHGHHPHGHDFLDHGPCDPPPHSEDPQDHHQHRHGPPIRHSEQRSPGKRHFHFHWRQIGYIYRLSPLKKGEVLPLPEANFPSFSLPDHSNALNPKIQPFPQSASESCPGVFESEFSQVLNFFAYTLPKSDFLDGEKLMF</sequence>
<dbReference type="GO" id="GO:0016525">
    <property type="term" value="P:negative regulation of angiogenesis"/>
    <property type="evidence" value="ECO:0007669"/>
    <property type="project" value="UniProtKB-ARBA"/>
</dbReference>
<dbReference type="InterPro" id="IPR046350">
    <property type="entry name" value="Cystatin_sf"/>
</dbReference>
<keyword evidence="9" id="KW-0094">Blood coagulation</keyword>
<feature type="region of interest" description="Disordered" evidence="15">
    <location>
        <begin position="287"/>
        <end position="499"/>
    </location>
</feature>
<dbReference type="GO" id="GO:0051918">
    <property type="term" value="P:negative regulation of fibrinolysis"/>
    <property type="evidence" value="ECO:0007669"/>
    <property type="project" value="TreeGrafter"/>
</dbReference>
<evidence type="ECO:0000256" key="9">
    <source>
        <dbReference type="ARBA" id="ARBA00023084"/>
    </source>
</evidence>
<dbReference type="GO" id="GO:0010468">
    <property type="term" value="P:regulation of gene expression"/>
    <property type="evidence" value="ECO:0007669"/>
    <property type="project" value="UniProtKB-ARBA"/>
</dbReference>
<keyword evidence="3" id="KW-0358">Heparin-binding</keyword>
<evidence type="ECO:0000259" key="16">
    <source>
        <dbReference type="SMART" id="SM00043"/>
    </source>
</evidence>
<keyword evidence="6" id="KW-0677">Repeat</keyword>
<keyword evidence="11" id="KW-0325">Glycoprotein</keyword>
<accession>A0A667H539</accession>
<dbReference type="FunFam" id="3.10.450.10:FF:000005">
    <property type="entry name" value="Histidine-rich glycoprotein"/>
    <property type="match status" value="1"/>
</dbReference>
<dbReference type="Ensembl" id="ENSLCNT00005017407.1">
    <property type="protein sequence ID" value="ENSLCNP00005015563.1"/>
    <property type="gene ID" value="ENSLCNG00005010212.1"/>
</dbReference>
<keyword evidence="2" id="KW-0964">Secreted</keyword>
<evidence type="ECO:0000256" key="5">
    <source>
        <dbReference type="ARBA" id="ARBA00022729"/>
    </source>
</evidence>
<evidence type="ECO:0000256" key="7">
    <source>
        <dbReference type="ARBA" id="ARBA00022833"/>
    </source>
</evidence>
<dbReference type="InterPro" id="IPR000010">
    <property type="entry name" value="Cystatin_dom"/>
</dbReference>
<dbReference type="AlphaFoldDB" id="A0A667H539"/>
<evidence type="ECO:0000313" key="18">
    <source>
        <dbReference type="Proteomes" id="UP000472241"/>
    </source>
</evidence>
<dbReference type="CDD" id="cd00042">
    <property type="entry name" value="CY"/>
    <property type="match status" value="1"/>
</dbReference>
<feature type="compositionally biased region" description="Basic and acidic residues" evidence="15">
    <location>
        <begin position="459"/>
        <end position="480"/>
    </location>
</feature>
<comment type="subcellular location">
    <subcellularLocation>
        <location evidence="1">Secreted</location>
    </subcellularLocation>
</comment>
<dbReference type="FunFam" id="3.10.450.10:FF:000015">
    <property type="entry name" value="Histidine-rich glycoprotein"/>
    <property type="match status" value="1"/>
</dbReference>
<keyword evidence="8" id="KW-0186">Copper</keyword>
<dbReference type="SMART" id="SM00043">
    <property type="entry name" value="CY"/>
    <property type="match status" value="2"/>
</dbReference>
<feature type="compositionally biased region" description="Basic and acidic residues" evidence="15">
    <location>
        <begin position="297"/>
        <end position="316"/>
    </location>
</feature>
<dbReference type="GO" id="GO:0010543">
    <property type="term" value="P:regulation of platelet activation"/>
    <property type="evidence" value="ECO:0007669"/>
    <property type="project" value="TreeGrafter"/>
</dbReference>
<dbReference type="GO" id="GO:0007596">
    <property type="term" value="P:blood coagulation"/>
    <property type="evidence" value="ECO:0007669"/>
    <property type="project" value="UniProtKB-KW"/>
</dbReference>
<feature type="compositionally biased region" description="Basic residues" evidence="15">
    <location>
        <begin position="368"/>
        <end position="458"/>
    </location>
</feature>
<evidence type="ECO:0000256" key="3">
    <source>
        <dbReference type="ARBA" id="ARBA00022674"/>
    </source>
</evidence>
<evidence type="ECO:0000256" key="1">
    <source>
        <dbReference type="ARBA" id="ARBA00004613"/>
    </source>
</evidence>
<dbReference type="SUPFAM" id="SSF54403">
    <property type="entry name" value="Cystatin/monellin"/>
    <property type="match status" value="1"/>
</dbReference>
<dbReference type="RefSeq" id="XP_030185838.1">
    <property type="nucleotide sequence ID" value="XM_030329978.1"/>
</dbReference>
<dbReference type="GO" id="GO:0008201">
    <property type="term" value="F:heparin binding"/>
    <property type="evidence" value="ECO:0007669"/>
    <property type="project" value="UniProtKB-KW"/>
</dbReference>
<evidence type="ECO:0000256" key="10">
    <source>
        <dbReference type="ARBA" id="ARBA00023157"/>
    </source>
</evidence>
<reference evidence="17" key="2">
    <citation type="submission" date="2025-09" db="UniProtKB">
        <authorList>
            <consortium name="Ensembl"/>
        </authorList>
    </citation>
    <scope>IDENTIFICATION</scope>
</reference>
<dbReference type="GO" id="GO:0004869">
    <property type="term" value="F:cysteine-type endopeptidase inhibitor activity"/>
    <property type="evidence" value="ECO:0007669"/>
    <property type="project" value="InterPro"/>
</dbReference>
<keyword evidence="12" id="KW-0280">Fibrinolysis</keyword>
<organism evidence="17 18">
    <name type="scientific">Lynx canadensis</name>
    <name type="common">Canada lynx</name>
    <name type="synonym">Felis canadensis</name>
    <dbReference type="NCBI Taxonomy" id="61383"/>
    <lineage>
        <taxon>Eukaryota</taxon>
        <taxon>Metazoa</taxon>
        <taxon>Chordata</taxon>
        <taxon>Craniata</taxon>
        <taxon>Vertebrata</taxon>
        <taxon>Euteleostomi</taxon>
        <taxon>Mammalia</taxon>
        <taxon>Eutheria</taxon>
        <taxon>Laurasiatheria</taxon>
        <taxon>Carnivora</taxon>
        <taxon>Feliformia</taxon>
        <taxon>Felidae</taxon>
        <taxon>Felinae</taxon>
        <taxon>Lynx</taxon>
    </lineage>
</organism>
<feature type="domain" description="Cystatin" evidence="16">
    <location>
        <begin position="167"/>
        <end position="273"/>
    </location>
</feature>
<dbReference type="GO" id="GO:0008270">
    <property type="term" value="F:zinc ion binding"/>
    <property type="evidence" value="ECO:0007669"/>
    <property type="project" value="TreeGrafter"/>
</dbReference>
<dbReference type="Proteomes" id="UP000472241">
    <property type="component" value="Unplaced"/>
</dbReference>
<dbReference type="PANTHER" id="PTHR13814">
    <property type="entry name" value="FETUIN"/>
    <property type="match status" value="1"/>
</dbReference>
<evidence type="ECO:0000256" key="6">
    <source>
        <dbReference type="ARBA" id="ARBA00022737"/>
    </source>
</evidence>